<dbReference type="Proteomes" id="UP001221142">
    <property type="component" value="Unassembled WGS sequence"/>
</dbReference>
<comment type="caution">
    <text evidence="4">The sequence shown here is derived from an EMBL/GenBank/DDBJ whole genome shotgun (WGS) entry which is preliminary data.</text>
</comment>
<comment type="subcellular location">
    <subcellularLocation>
        <location evidence="1">Mitochondrion membrane</location>
    </subcellularLocation>
</comment>
<feature type="region of interest" description="Disordered" evidence="2">
    <location>
        <begin position="321"/>
        <end position="349"/>
    </location>
</feature>
<dbReference type="PANTHER" id="PTHR23070">
    <property type="entry name" value="BCS1 AAA-TYPE ATPASE"/>
    <property type="match status" value="1"/>
</dbReference>
<reference evidence="4" key="1">
    <citation type="submission" date="2023-03" db="EMBL/GenBank/DDBJ databases">
        <title>Massive genome expansion in bonnet fungi (Mycena s.s.) driven by repeated elements and novel gene families across ecological guilds.</title>
        <authorList>
            <consortium name="Lawrence Berkeley National Laboratory"/>
            <person name="Harder C.B."/>
            <person name="Miyauchi S."/>
            <person name="Viragh M."/>
            <person name="Kuo A."/>
            <person name="Thoen E."/>
            <person name="Andreopoulos B."/>
            <person name="Lu D."/>
            <person name="Skrede I."/>
            <person name="Drula E."/>
            <person name="Henrissat B."/>
            <person name="Morin E."/>
            <person name="Kohler A."/>
            <person name="Barry K."/>
            <person name="LaButti K."/>
            <person name="Morin E."/>
            <person name="Salamov A."/>
            <person name="Lipzen A."/>
            <person name="Mereny Z."/>
            <person name="Hegedus B."/>
            <person name="Baldrian P."/>
            <person name="Stursova M."/>
            <person name="Weitz H."/>
            <person name="Taylor A."/>
            <person name="Grigoriev I.V."/>
            <person name="Nagy L.G."/>
            <person name="Martin F."/>
            <person name="Kauserud H."/>
        </authorList>
    </citation>
    <scope>NUCLEOTIDE SEQUENCE</scope>
    <source>
        <strain evidence="4">9284</strain>
    </source>
</reference>
<protein>
    <submittedName>
        <fullName evidence="4">BCS1 N terminal-domain-containing protein</fullName>
    </submittedName>
</protein>
<keyword evidence="5" id="KW-1185">Reference proteome</keyword>
<dbReference type="InterPro" id="IPR027417">
    <property type="entry name" value="P-loop_NTPase"/>
</dbReference>
<sequence length="424" mass="47414">MNFTETATGAETPIAPQLASIRSLSSLVTFLLSFGALRNWLKLLVFGSGVESIWRLLLYLYYTIPEYFCVTANFPEDEAYDWMMVWLLKHPAWSKAGQVEISTRSFGLEEMVSVTVPGEETDDALSMLSSRNIAYLPAGKRTFSTWYHGQYMLITRLQEQAGRRGAREEILRISILARSHRVLNELVLQAKKQYMAALQEKISIWVSDSRNNWDCVTSRPKRSLKSIILDPGVAELLVDDARDFLSSRRWYAARGIPFRRGYLLVCIHFFPIAGELELDIYIIQLSRSGMDDAALSTLVSDLPEKCIALIEDVDAAFTTNLNRDEPSPAAASPEDADPDDPAHARSSGTTGCPSLSGLLNALDGIAAQEGRLLYATTNKYEALDPALSRPGRMDIHVEFKRGSRYQAERLFFAFYLPPGEGCGE</sequence>
<accession>A0AAD7BNT3</accession>
<dbReference type="EMBL" id="JARKIF010000012">
    <property type="protein sequence ID" value="KAJ7625852.1"/>
    <property type="molecule type" value="Genomic_DNA"/>
</dbReference>
<dbReference type="SUPFAM" id="SSF52540">
    <property type="entry name" value="P-loop containing nucleoside triphosphate hydrolases"/>
    <property type="match status" value="1"/>
</dbReference>
<dbReference type="InterPro" id="IPR014851">
    <property type="entry name" value="BCS1_N"/>
</dbReference>
<evidence type="ECO:0000256" key="2">
    <source>
        <dbReference type="SAM" id="MobiDB-lite"/>
    </source>
</evidence>
<dbReference type="InterPro" id="IPR050747">
    <property type="entry name" value="Mitochondrial_chaperone_BCS1"/>
</dbReference>
<dbReference type="GO" id="GO:0016887">
    <property type="term" value="F:ATP hydrolysis activity"/>
    <property type="evidence" value="ECO:0007669"/>
    <property type="project" value="InterPro"/>
</dbReference>
<evidence type="ECO:0000313" key="4">
    <source>
        <dbReference type="EMBL" id="KAJ7625852.1"/>
    </source>
</evidence>
<dbReference type="Pfam" id="PF08740">
    <property type="entry name" value="BCS1_N"/>
    <property type="match status" value="1"/>
</dbReference>
<dbReference type="Pfam" id="PF00004">
    <property type="entry name" value="AAA"/>
    <property type="match status" value="1"/>
</dbReference>
<proteinExistence type="predicted"/>
<organism evidence="4 5">
    <name type="scientific">Roridomyces roridus</name>
    <dbReference type="NCBI Taxonomy" id="1738132"/>
    <lineage>
        <taxon>Eukaryota</taxon>
        <taxon>Fungi</taxon>
        <taxon>Dikarya</taxon>
        <taxon>Basidiomycota</taxon>
        <taxon>Agaricomycotina</taxon>
        <taxon>Agaricomycetes</taxon>
        <taxon>Agaricomycetidae</taxon>
        <taxon>Agaricales</taxon>
        <taxon>Marasmiineae</taxon>
        <taxon>Mycenaceae</taxon>
        <taxon>Roridomyces</taxon>
    </lineage>
</organism>
<dbReference type="GO" id="GO:0005524">
    <property type="term" value="F:ATP binding"/>
    <property type="evidence" value="ECO:0007669"/>
    <property type="project" value="InterPro"/>
</dbReference>
<dbReference type="GO" id="GO:0031966">
    <property type="term" value="C:mitochondrial membrane"/>
    <property type="evidence" value="ECO:0007669"/>
    <property type="project" value="UniProtKB-SubCell"/>
</dbReference>
<evidence type="ECO:0000313" key="5">
    <source>
        <dbReference type="Proteomes" id="UP001221142"/>
    </source>
</evidence>
<dbReference type="InterPro" id="IPR003959">
    <property type="entry name" value="ATPase_AAA_core"/>
</dbReference>
<feature type="domain" description="BCS1 N-terminal" evidence="3">
    <location>
        <begin position="44"/>
        <end position="227"/>
    </location>
</feature>
<dbReference type="Gene3D" id="3.40.50.300">
    <property type="entry name" value="P-loop containing nucleotide triphosphate hydrolases"/>
    <property type="match status" value="1"/>
</dbReference>
<dbReference type="SMART" id="SM01024">
    <property type="entry name" value="BCS1_N"/>
    <property type="match status" value="1"/>
</dbReference>
<name>A0AAD7BNT3_9AGAR</name>
<dbReference type="AlphaFoldDB" id="A0AAD7BNT3"/>
<gene>
    <name evidence="4" type="ORF">FB45DRAFT_922453</name>
</gene>
<evidence type="ECO:0000256" key="1">
    <source>
        <dbReference type="ARBA" id="ARBA00004325"/>
    </source>
</evidence>
<evidence type="ECO:0000259" key="3">
    <source>
        <dbReference type="SMART" id="SM01024"/>
    </source>
</evidence>